<evidence type="ECO:0000313" key="1">
    <source>
        <dbReference type="EMBL" id="KAK3747410.1"/>
    </source>
</evidence>
<keyword evidence="2" id="KW-1185">Reference proteome</keyword>
<name>A0AAE0YJ12_9GAST</name>
<gene>
    <name evidence="1" type="ORF">RRG08_015522</name>
</gene>
<dbReference type="EMBL" id="JAWDGP010006085">
    <property type="protein sequence ID" value="KAK3747410.1"/>
    <property type="molecule type" value="Genomic_DNA"/>
</dbReference>
<organism evidence="1 2">
    <name type="scientific">Elysia crispata</name>
    <name type="common">lettuce slug</name>
    <dbReference type="NCBI Taxonomy" id="231223"/>
    <lineage>
        <taxon>Eukaryota</taxon>
        <taxon>Metazoa</taxon>
        <taxon>Spiralia</taxon>
        <taxon>Lophotrochozoa</taxon>
        <taxon>Mollusca</taxon>
        <taxon>Gastropoda</taxon>
        <taxon>Heterobranchia</taxon>
        <taxon>Euthyneura</taxon>
        <taxon>Panpulmonata</taxon>
        <taxon>Sacoglossa</taxon>
        <taxon>Placobranchoidea</taxon>
        <taxon>Plakobranchidae</taxon>
        <taxon>Elysia</taxon>
    </lineage>
</organism>
<evidence type="ECO:0000313" key="2">
    <source>
        <dbReference type="Proteomes" id="UP001283361"/>
    </source>
</evidence>
<dbReference type="Proteomes" id="UP001283361">
    <property type="component" value="Unassembled WGS sequence"/>
</dbReference>
<protein>
    <submittedName>
        <fullName evidence="1">Uncharacterized protein</fullName>
    </submittedName>
</protein>
<reference evidence="1" key="1">
    <citation type="journal article" date="2023" name="G3 (Bethesda)">
        <title>A reference genome for the long-term kleptoplast-retaining sea slug Elysia crispata morphotype clarki.</title>
        <authorList>
            <person name="Eastman K.E."/>
            <person name="Pendleton A.L."/>
            <person name="Shaikh M.A."/>
            <person name="Suttiyut T."/>
            <person name="Ogas R."/>
            <person name="Tomko P."/>
            <person name="Gavelis G."/>
            <person name="Widhalm J.R."/>
            <person name="Wisecaver J.H."/>
        </authorList>
    </citation>
    <scope>NUCLEOTIDE SEQUENCE</scope>
    <source>
        <strain evidence="1">ECLA1</strain>
    </source>
</reference>
<dbReference type="AlphaFoldDB" id="A0AAE0YJ12"/>
<comment type="caution">
    <text evidence="1">The sequence shown here is derived from an EMBL/GenBank/DDBJ whole genome shotgun (WGS) entry which is preliminary data.</text>
</comment>
<accession>A0AAE0YJ12</accession>
<sequence length="244" mass="26528">MDLNIRFTTIVPTVFLEILGEQEVSLLVNVTSQPHSGVSIARKQPVITCIVSAITPLHVGHASNNLVYDGWGARLSSTVACAGQEEPREQDMIGFGFGHQQGRVLRCTQMIDTDISSLGKGCHWSVTGCHRVAEEGGGVTMHNIFMDHHTHHVTPAPNSLFKEKMRNISVSLRKTVHPDTSDRRVSGMLRMTGGAGGGIDPTTARFEARGGLPFYHSPPPQLSFQEKPSGTQESLMFYSHAISG</sequence>
<proteinExistence type="predicted"/>